<dbReference type="SUPFAM" id="SSF51735">
    <property type="entry name" value="NAD(P)-binding Rossmann-fold domains"/>
    <property type="match status" value="1"/>
</dbReference>
<dbReference type="STRING" id="270498.CHK_1704"/>
<keyword evidence="5" id="KW-1185">Reference proteome</keyword>
<evidence type="ECO:0000256" key="3">
    <source>
        <dbReference type="RuleBase" id="RU000363"/>
    </source>
</evidence>
<evidence type="ECO:0000256" key="1">
    <source>
        <dbReference type="ARBA" id="ARBA00006484"/>
    </source>
</evidence>
<keyword evidence="2" id="KW-0560">Oxidoreductase</keyword>
<dbReference type="PRINTS" id="PR00081">
    <property type="entry name" value="GDHRDH"/>
</dbReference>
<evidence type="ECO:0000313" key="4">
    <source>
        <dbReference type="EMBL" id="KKI50778.1"/>
    </source>
</evidence>
<sequence>MEIAIVTGASSGMGREFALQIDRQQKIDEIWAIARRRERLEELQNNTRLPMRIFAYDLTDSSHIEDLKSVLNAEKPQIRLLANCAGLAKFGDFESVRESDALRMIDLNIRALFSVTSACIPYMLSGGHIIEIASTAAFQPLPDMNVYAATKAFVLSYSRALNRELGRKGVSVTAVCPGWTKTEFFSVARENADSGAVKNFLFPSSPGKVVAHALKDAQKGKDISIYGITNILHLFFSKILPANSIMTFWDAMK</sequence>
<dbReference type="PANTHER" id="PTHR43086:SF3">
    <property type="entry name" value="NADP-DEPENDENT 3-HYDROXY ACID DEHYDROGENASE YDFG"/>
    <property type="match status" value="1"/>
</dbReference>
<reference evidence="4 5" key="1">
    <citation type="submission" date="2015-04" db="EMBL/GenBank/DDBJ databases">
        <title>Draft genome sequence of bacteremic isolate Catabacter hongkongensis type strain HKU16T.</title>
        <authorList>
            <person name="Lau S.K."/>
            <person name="Teng J.L."/>
            <person name="Huang Y."/>
            <person name="Curreem S.O."/>
            <person name="Tsui S.K."/>
            <person name="Woo P.C."/>
        </authorList>
    </citation>
    <scope>NUCLEOTIDE SEQUENCE [LARGE SCALE GENOMIC DNA]</scope>
    <source>
        <strain evidence="4 5">HKU16</strain>
    </source>
</reference>
<evidence type="ECO:0000313" key="5">
    <source>
        <dbReference type="Proteomes" id="UP000034076"/>
    </source>
</evidence>
<dbReference type="OrthoDB" id="9808814at2"/>
<comment type="similarity">
    <text evidence="1 3">Belongs to the short-chain dehydrogenases/reductases (SDR) family.</text>
</comment>
<dbReference type="PATRIC" id="fig|270498.16.peg.2768"/>
<evidence type="ECO:0000256" key="2">
    <source>
        <dbReference type="ARBA" id="ARBA00023002"/>
    </source>
</evidence>
<organism evidence="4 5">
    <name type="scientific">Christensenella hongkongensis</name>
    <dbReference type="NCBI Taxonomy" id="270498"/>
    <lineage>
        <taxon>Bacteria</taxon>
        <taxon>Bacillati</taxon>
        <taxon>Bacillota</taxon>
        <taxon>Clostridia</taxon>
        <taxon>Christensenellales</taxon>
        <taxon>Christensenellaceae</taxon>
        <taxon>Christensenella</taxon>
    </lineage>
</organism>
<dbReference type="GO" id="GO:0016491">
    <property type="term" value="F:oxidoreductase activity"/>
    <property type="evidence" value="ECO:0007669"/>
    <property type="project" value="UniProtKB-KW"/>
</dbReference>
<dbReference type="InterPro" id="IPR036291">
    <property type="entry name" value="NAD(P)-bd_dom_sf"/>
</dbReference>
<dbReference type="InterPro" id="IPR002347">
    <property type="entry name" value="SDR_fam"/>
</dbReference>
<dbReference type="PRINTS" id="PR00080">
    <property type="entry name" value="SDRFAMILY"/>
</dbReference>
<dbReference type="Pfam" id="PF00106">
    <property type="entry name" value="adh_short"/>
    <property type="match status" value="1"/>
</dbReference>
<gene>
    <name evidence="4" type="ORF">CHK_1704</name>
</gene>
<dbReference type="RefSeq" id="WP_046443574.1">
    <property type="nucleotide sequence ID" value="NZ_LAYJ01000101.1"/>
</dbReference>
<dbReference type="CDD" id="cd05233">
    <property type="entry name" value="SDR_c"/>
    <property type="match status" value="1"/>
</dbReference>
<dbReference type="PANTHER" id="PTHR43086">
    <property type="entry name" value="VERY-LONG-CHAIN 3-OXOOACYL-COA REDUCTASE"/>
    <property type="match status" value="1"/>
</dbReference>
<proteinExistence type="inferred from homology"/>
<dbReference type="Gene3D" id="3.40.50.720">
    <property type="entry name" value="NAD(P)-binding Rossmann-like Domain"/>
    <property type="match status" value="1"/>
</dbReference>
<protein>
    <recommendedName>
        <fullName evidence="6">Short-chain dehydrogenase</fullName>
    </recommendedName>
</protein>
<dbReference type="Proteomes" id="UP000034076">
    <property type="component" value="Unassembled WGS sequence"/>
</dbReference>
<name>A0A0M2NF09_9FIRM</name>
<comment type="caution">
    <text evidence="4">The sequence shown here is derived from an EMBL/GenBank/DDBJ whole genome shotgun (WGS) entry which is preliminary data.</text>
</comment>
<evidence type="ECO:0008006" key="6">
    <source>
        <dbReference type="Google" id="ProtNLM"/>
    </source>
</evidence>
<accession>A0A0M2NF09</accession>
<dbReference type="EMBL" id="LAYJ01000101">
    <property type="protein sequence ID" value="KKI50778.1"/>
    <property type="molecule type" value="Genomic_DNA"/>
</dbReference>
<dbReference type="AlphaFoldDB" id="A0A0M2NF09"/>